<dbReference type="Proteomes" id="UP000627838">
    <property type="component" value="Unassembled WGS sequence"/>
</dbReference>
<sequence length="288" mass="30714">MNQDAPLSLLLVVVLPALTAAVIVLMRAMGPLSASLQQRIDRVNRVVREQSHRPAGHLEVRAAEFGYRGAEEPVLRGVSMIARPGETTAIVGSTGAGGHRIGTVSDLTDPIYPAGTPPHIAYYLRADEVDRRVQTAVDNGARLVLAPFDAGDQGRIATLLDPLGAHFSLWQTTGSGGWDLPDSAACTPLRMVLACDDPERARCSYRERLGLALVRAGFVAASSHSTPPPRWELVIGADDLGPIAARALDHGSGPARYEGLDGRIMRLRSPEGLPFQVQSGTGPAERRT</sequence>
<evidence type="ECO:0000313" key="2">
    <source>
        <dbReference type="Proteomes" id="UP000627838"/>
    </source>
</evidence>
<dbReference type="SUPFAM" id="SSF54593">
    <property type="entry name" value="Glyoxalase/Bleomycin resistance protein/Dihydroxybiphenyl dioxygenase"/>
    <property type="match status" value="2"/>
</dbReference>
<dbReference type="InterPro" id="IPR027417">
    <property type="entry name" value="P-loop_NTPase"/>
</dbReference>
<dbReference type="InterPro" id="IPR029068">
    <property type="entry name" value="Glyas_Bleomycin-R_OHBP_Dase"/>
</dbReference>
<dbReference type="GO" id="GO:0016829">
    <property type="term" value="F:lyase activity"/>
    <property type="evidence" value="ECO:0007669"/>
    <property type="project" value="UniProtKB-KW"/>
</dbReference>
<dbReference type="Gene3D" id="3.10.180.10">
    <property type="entry name" value="2,3-Dihydroxybiphenyl 1,2-Dioxygenase, domain 1"/>
    <property type="match status" value="1"/>
</dbReference>
<dbReference type="EMBL" id="JADBDZ010000001">
    <property type="protein sequence ID" value="MBE1535591.1"/>
    <property type="molecule type" value="Genomic_DNA"/>
</dbReference>
<reference evidence="1 2" key="1">
    <citation type="submission" date="2020-10" db="EMBL/GenBank/DDBJ databases">
        <title>Sequencing the genomes of 1000 actinobacteria strains.</title>
        <authorList>
            <person name="Klenk H.-P."/>
        </authorList>
    </citation>
    <scope>NUCLEOTIDE SEQUENCE [LARGE SCALE GENOMIC DNA]</scope>
    <source>
        <strain evidence="1 2">DSM 46744</strain>
    </source>
</reference>
<dbReference type="SUPFAM" id="SSF52540">
    <property type="entry name" value="P-loop containing nucleoside triphosphate hydrolases"/>
    <property type="match status" value="1"/>
</dbReference>
<proteinExistence type="predicted"/>
<comment type="caution">
    <text evidence="1">The sequence shown here is derived from an EMBL/GenBank/DDBJ whole genome shotgun (WGS) entry which is preliminary data.</text>
</comment>
<keyword evidence="1" id="KW-0456">Lyase</keyword>
<keyword evidence="2" id="KW-1185">Reference proteome</keyword>
<name>A0ABR9JZ21_9ACTN</name>
<evidence type="ECO:0000313" key="1">
    <source>
        <dbReference type="EMBL" id="MBE1535591.1"/>
    </source>
</evidence>
<protein>
    <submittedName>
        <fullName evidence="1">Enzyme related to lactoylglutathione lyase</fullName>
    </submittedName>
</protein>
<accession>A0ABR9JZ21</accession>
<gene>
    <name evidence="1" type="ORF">H4W34_005424</name>
</gene>
<organism evidence="1 2">
    <name type="scientific">Actinomadura algeriensis</name>
    <dbReference type="NCBI Taxonomy" id="1679523"/>
    <lineage>
        <taxon>Bacteria</taxon>
        <taxon>Bacillati</taxon>
        <taxon>Actinomycetota</taxon>
        <taxon>Actinomycetes</taxon>
        <taxon>Streptosporangiales</taxon>
        <taxon>Thermomonosporaceae</taxon>
        <taxon>Actinomadura</taxon>
    </lineage>
</organism>
<dbReference type="RefSeq" id="WP_192764729.1">
    <property type="nucleotide sequence ID" value="NZ_JADBDZ010000001.1"/>
</dbReference>